<reference evidence="1" key="2">
    <citation type="journal article" date="2015" name="Fish Shellfish Immunol.">
        <title>Early steps in the European eel (Anguilla anguilla)-Vibrio vulnificus interaction in the gills: Role of the RtxA13 toxin.</title>
        <authorList>
            <person name="Callol A."/>
            <person name="Pajuelo D."/>
            <person name="Ebbesson L."/>
            <person name="Teles M."/>
            <person name="MacKenzie S."/>
            <person name="Amaro C."/>
        </authorList>
    </citation>
    <scope>NUCLEOTIDE SEQUENCE</scope>
</reference>
<evidence type="ECO:0000313" key="1">
    <source>
        <dbReference type="EMBL" id="JAH85167.1"/>
    </source>
</evidence>
<organism evidence="1">
    <name type="scientific">Anguilla anguilla</name>
    <name type="common">European freshwater eel</name>
    <name type="synonym">Muraena anguilla</name>
    <dbReference type="NCBI Taxonomy" id="7936"/>
    <lineage>
        <taxon>Eukaryota</taxon>
        <taxon>Metazoa</taxon>
        <taxon>Chordata</taxon>
        <taxon>Craniata</taxon>
        <taxon>Vertebrata</taxon>
        <taxon>Euteleostomi</taxon>
        <taxon>Actinopterygii</taxon>
        <taxon>Neopterygii</taxon>
        <taxon>Teleostei</taxon>
        <taxon>Anguilliformes</taxon>
        <taxon>Anguillidae</taxon>
        <taxon>Anguilla</taxon>
    </lineage>
</organism>
<proteinExistence type="predicted"/>
<protein>
    <submittedName>
        <fullName evidence="1">Uncharacterized protein</fullName>
    </submittedName>
</protein>
<sequence>MKTTKKDNLCSKARKSIKYRTTRRQVSLNIDKLLYLPPNPSP</sequence>
<dbReference type="EMBL" id="GBXM01023410">
    <property type="protein sequence ID" value="JAH85167.1"/>
    <property type="molecule type" value="Transcribed_RNA"/>
</dbReference>
<reference evidence="1" key="1">
    <citation type="submission" date="2014-11" db="EMBL/GenBank/DDBJ databases">
        <authorList>
            <person name="Amaro Gonzalez C."/>
        </authorList>
    </citation>
    <scope>NUCLEOTIDE SEQUENCE</scope>
</reference>
<dbReference type="AlphaFoldDB" id="A0A0E9W484"/>
<accession>A0A0E9W484</accession>
<name>A0A0E9W484_ANGAN</name>